<reference evidence="5" key="1">
    <citation type="journal article" date="2019" name="Int. J. Syst. Evol. Microbiol.">
        <title>The Global Catalogue of Microorganisms (GCM) 10K type strain sequencing project: providing services to taxonomists for standard genome sequencing and annotation.</title>
        <authorList>
            <consortium name="The Broad Institute Genomics Platform"/>
            <consortium name="The Broad Institute Genome Sequencing Center for Infectious Disease"/>
            <person name="Wu L."/>
            <person name="Ma J."/>
        </authorList>
    </citation>
    <scope>NUCLEOTIDE SEQUENCE [LARGE SCALE GENOMIC DNA]</scope>
    <source>
        <strain evidence="5">NBRC 108755</strain>
    </source>
</reference>
<dbReference type="InterPro" id="IPR036291">
    <property type="entry name" value="NAD(P)-bd_dom_sf"/>
</dbReference>
<sequence length="161" mass="16793">MLVNNAGVEERQPDGGFIALPDLDAATAAHTFETNVLGLIRTTRAFLPLLERSAAGVIVNVGSALGSLELATEVGSPVAQYPGIAYPASKAAVTMITVRLAAAYPQLRINVVEPGFTSTDLNHHQGTQTVEEGAEIIVRMATVAPDGPTGTYTSLNGPLPW</sequence>
<keyword evidence="2" id="KW-0521">NADP</keyword>
<dbReference type="PANTHER" id="PTHR43490">
    <property type="entry name" value="(+)-NEOMENTHOL DEHYDROGENASE"/>
    <property type="match status" value="1"/>
</dbReference>
<evidence type="ECO:0000313" key="5">
    <source>
        <dbReference type="Proteomes" id="UP001157069"/>
    </source>
</evidence>
<evidence type="ECO:0000256" key="3">
    <source>
        <dbReference type="ARBA" id="ARBA00023002"/>
    </source>
</evidence>
<proteinExistence type="inferred from homology"/>
<dbReference type="Pfam" id="PF00106">
    <property type="entry name" value="adh_short"/>
    <property type="match status" value="1"/>
</dbReference>
<dbReference type="PANTHER" id="PTHR43490:SF99">
    <property type="entry name" value="SHORT-CHAIN DEHYDROGENASE_REDUCTASE"/>
    <property type="match status" value="1"/>
</dbReference>
<dbReference type="EMBL" id="BSVA01000001">
    <property type="protein sequence ID" value="GMA92565.1"/>
    <property type="molecule type" value="Genomic_DNA"/>
</dbReference>
<evidence type="ECO:0000256" key="1">
    <source>
        <dbReference type="ARBA" id="ARBA00006484"/>
    </source>
</evidence>
<dbReference type="InterPro" id="IPR002347">
    <property type="entry name" value="SDR_fam"/>
</dbReference>
<dbReference type="Gene3D" id="3.40.50.720">
    <property type="entry name" value="NAD(P)-binding Rossmann-like Domain"/>
    <property type="match status" value="1"/>
</dbReference>
<dbReference type="SUPFAM" id="SSF51735">
    <property type="entry name" value="NAD(P)-binding Rossmann-fold domains"/>
    <property type="match status" value="1"/>
</dbReference>
<dbReference type="Proteomes" id="UP001157069">
    <property type="component" value="Unassembled WGS sequence"/>
</dbReference>
<evidence type="ECO:0000256" key="2">
    <source>
        <dbReference type="ARBA" id="ARBA00022857"/>
    </source>
</evidence>
<name>A0ABQ6JW80_9MICO</name>
<gene>
    <name evidence="4" type="ORF">GCM10025869_30940</name>
</gene>
<keyword evidence="3" id="KW-0560">Oxidoreductase</keyword>
<protein>
    <submittedName>
        <fullName evidence="4">Uncharacterized protein</fullName>
    </submittedName>
</protein>
<evidence type="ECO:0000313" key="4">
    <source>
        <dbReference type="EMBL" id="GMA92565.1"/>
    </source>
</evidence>
<keyword evidence="5" id="KW-1185">Reference proteome</keyword>
<comment type="caution">
    <text evidence="4">The sequence shown here is derived from an EMBL/GenBank/DDBJ whole genome shotgun (WGS) entry which is preliminary data.</text>
</comment>
<dbReference type="PRINTS" id="PR00081">
    <property type="entry name" value="GDHRDH"/>
</dbReference>
<organism evidence="4 5">
    <name type="scientific">Homoserinibacter gongjuensis</name>
    <dbReference type="NCBI Taxonomy" id="1162968"/>
    <lineage>
        <taxon>Bacteria</taxon>
        <taxon>Bacillati</taxon>
        <taxon>Actinomycetota</taxon>
        <taxon>Actinomycetes</taxon>
        <taxon>Micrococcales</taxon>
        <taxon>Microbacteriaceae</taxon>
        <taxon>Homoserinibacter</taxon>
    </lineage>
</organism>
<comment type="similarity">
    <text evidence="1">Belongs to the short-chain dehydrogenases/reductases (SDR) family.</text>
</comment>
<accession>A0ABQ6JW80</accession>